<protein>
    <submittedName>
        <fullName evidence="3">Aldehyde dehydrogenase</fullName>
    </submittedName>
</protein>
<organism evidence="3 4">
    <name type="scientific">Saccharothrix coeruleofusca</name>
    <dbReference type="NCBI Taxonomy" id="33919"/>
    <lineage>
        <taxon>Bacteria</taxon>
        <taxon>Bacillati</taxon>
        <taxon>Actinomycetota</taxon>
        <taxon>Actinomycetes</taxon>
        <taxon>Pseudonocardiales</taxon>
        <taxon>Pseudonocardiaceae</taxon>
        <taxon>Saccharothrix</taxon>
    </lineage>
</organism>
<dbReference type="Gene3D" id="3.40.309.10">
    <property type="entry name" value="Aldehyde Dehydrogenase, Chain A, domain 2"/>
    <property type="match status" value="1"/>
</dbReference>
<keyword evidence="4" id="KW-1185">Reference proteome</keyword>
<dbReference type="SUPFAM" id="SSF53720">
    <property type="entry name" value="ALDH-like"/>
    <property type="match status" value="1"/>
</dbReference>
<dbReference type="InterPro" id="IPR015590">
    <property type="entry name" value="Aldehyde_DH_dom"/>
</dbReference>
<comment type="caution">
    <text evidence="3">The sequence shown here is derived from an EMBL/GenBank/DDBJ whole genome shotgun (WGS) entry which is preliminary data.</text>
</comment>
<sequence>MEANEWESVLQHASDSVRAWGGARPAKRAAALGRVADTLDRHADELVGIAAREVGLPEDRLRAELRRTTFQLRECAREVAEGHCLELVVDHADRHWPSGPRPDLRRTMVPLGPVVVFGASAFPFSASVAGRDTASALAAGCSVVFKAHPAHPGLSDRTAELVRQALREAGAPKGVFDVVHGERSGRELLLDPRVKAVAFTGSASVGKQLLALAVSREEPIPFFGGFGGINPVFVTRCAAARRGTEIAEGFVGALTAEGGQLCTKPGALVVPATSVLTAVAADTARRRGGSPLFDKRFAERYQREVAVLREHPDVTTLVAGEPTADGHSPTLLLTTAAAVVRSPDLLAECFGPLGLVVHYDTEDELLAVARALPGQLTTAVQGENCDEVLLDLLPELVERSGRVVWNDWPNELAVTPAMQHGGPYPASTAPQRTALGRGAIARFQRPVAFQGFPRHLLPEGLREENPLNLPRLVDL</sequence>
<dbReference type="InterPro" id="IPR016161">
    <property type="entry name" value="Ald_DH/histidinol_DH"/>
</dbReference>
<proteinExistence type="predicted"/>
<dbReference type="GO" id="GO:0016620">
    <property type="term" value="F:oxidoreductase activity, acting on the aldehyde or oxo group of donors, NAD or NADP as acceptor"/>
    <property type="evidence" value="ECO:0007669"/>
    <property type="project" value="InterPro"/>
</dbReference>
<feature type="domain" description="Aldehyde dehydrogenase" evidence="2">
    <location>
        <begin position="3"/>
        <end position="422"/>
    </location>
</feature>
<evidence type="ECO:0000259" key="2">
    <source>
        <dbReference type="Pfam" id="PF00171"/>
    </source>
</evidence>
<reference evidence="3" key="2">
    <citation type="submission" date="2020-09" db="EMBL/GenBank/DDBJ databases">
        <authorList>
            <person name="Sun Q."/>
            <person name="Ohkuma M."/>
        </authorList>
    </citation>
    <scope>NUCLEOTIDE SEQUENCE</scope>
    <source>
        <strain evidence="3">JCM 3313</strain>
    </source>
</reference>
<dbReference type="EMBL" id="BMRG01000023">
    <property type="protein sequence ID" value="GGP82585.1"/>
    <property type="molecule type" value="Genomic_DNA"/>
</dbReference>
<evidence type="ECO:0000313" key="3">
    <source>
        <dbReference type="EMBL" id="GGP82585.1"/>
    </source>
</evidence>
<dbReference type="InterPro" id="IPR016163">
    <property type="entry name" value="Ald_DH_C"/>
</dbReference>
<dbReference type="PANTHER" id="PTHR43353">
    <property type="entry name" value="SUCCINATE-SEMIALDEHYDE DEHYDROGENASE, MITOCHONDRIAL"/>
    <property type="match status" value="1"/>
</dbReference>
<dbReference type="PANTHER" id="PTHR43353:SF3">
    <property type="entry name" value="ALDEHYDE DEHYDROGENASE-RELATED"/>
    <property type="match status" value="1"/>
</dbReference>
<dbReference type="Pfam" id="PF00171">
    <property type="entry name" value="Aldedh"/>
    <property type="match status" value="1"/>
</dbReference>
<accession>A0A918EGN1</accession>
<dbReference type="InterPro" id="IPR016162">
    <property type="entry name" value="Ald_DH_N"/>
</dbReference>
<dbReference type="RefSeq" id="WP_189227241.1">
    <property type="nucleotide sequence ID" value="NZ_BMRG01000023.1"/>
</dbReference>
<reference evidence="3" key="1">
    <citation type="journal article" date="2014" name="Int. J. Syst. Evol. Microbiol.">
        <title>Complete genome sequence of Corynebacterium casei LMG S-19264T (=DSM 44701T), isolated from a smear-ripened cheese.</title>
        <authorList>
            <consortium name="US DOE Joint Genome Institute (JGI-PGF)"/>
            <person name="Walter F."/>
            <person name="Albersmeier A."/>
            <person name="Kalinowski J."/>
            <person name="Ruckert C."/>
        </authorList>
    </citation>
    <scope>NUCLEOTIDE SEQUENCE</scope>
    <source>
        <strain evidence="3">JCM 3313</strain>
    </source>
</reference>
<dbReference type="InterPro" id="IPR050740">
    <property type="entry name" value="Aldehyde_DH_Superfamily"/>
</dbReference>
<dbReference type="AlphaFoldDB" id="A0A918EGN1"/>
<keyword evidence="1" id="KW-0560">Oxidoreductase</keyword>
<evidence type="ECO:0000313" key="4">
    <source>
        <dbReference type="Proteomes" id="UP000639606"/>
    </source>
</evidence>
<dbReference type="Proteomes" id="UP000639606">
    <property type="component" value="Unassembled WGS sequence"/>
</dbReference>
<dbReference type="Gene3D" id="3.40.605.10">
    <property type="entry name" value="Aldehyde Dehydrogenase, Chain A, domain 1"/>
    <property type="match status" value="1"/>
</dbReference>
<gene>
    <name evidence="3" type="ORF">GCM10010185_65770</name>
</gene>
<evidence type="ECO:0000256" key="1">
    <source>
        <dbReference type="ARBA" id="ARBA00023002"/>
    </source>
</evidence>
<name>A0A918EGN1_9PSEU</name>